<keyword evidence="2" id="KW-1185">Reference proteome</keyword>
<comment type="caution">
    <text evidence="1">The sequence shown here is derived from an EMBL/GenBank/DDBJ whole genome shotgun (WGS) entry which is preliminary data.</text>
</comment>
<proteinExistence type="predicted"/>
<gene>
    <name evidence="1" type="ORF">HKBW3S33_02421</name>
</gene>
<organism evidence="1 2">
    <name type="scientific">Candidatus Hakubella thermalkaliphila</name>
    <dbReference type="NCBI Taxonomy" id="2754717"/>
    <lineage>
        <taxon>Bacteria</taxon>
        <taxon>Bacillati</taxon>
        <taxon>Actinomycetota</taxon>
        <taxon>Actinomycetota incertae sedis</taxon>
        <taxon>Candidatus Hakubellales</taxon>
        <taxon>Candidatus Hakubellaceae</taxon>
        <taxon>Candidatus Hakubella</taxon>
    </lineage>
</organism>
<dbReference type="InterPro" id="IPR014202">
    <property type="entry name" value="Spore_II_R"/>
</dbReference>
<name>A0A6V8P8N4_9ACTN</name>
<protein>
    <submittedName>
        <fullName evidence="1">Stage II sporulation protein R</fullName>
    </submittedName>
</protein>
<dbReference type="EMBL" id="BLRY01000568">
    <property type="protein sequence ID" value="GFP29005.1"/>
    <property type="molecule type" value="Genomic_DNA"/>
</dbReference>
<accession>A0A6V8P8N4</accession>
<sequence>MRNYLGGIHFLKYQVRDAVLTVLASHLAAADNLQTAGAKVGQSLPEVLSAAQQVVKQAGYDYTVSALLGEADFPTRLYGGQVYRAGRYQALQIYLAEGRGINWWCVLFP</sequence>
<evidence type="ECO:0000313" key="1">
    <source>
        <dbReference type="EMBL" id="GFP29005.1"/>
    </source>
</evidence>
<reference evidence="1 2" key="1">
    <citation type="journal article" date="2020" name="Front. Microbiol.">
        <title>Single-cell genomics of novel Actinobacteria with the Wood-Ljungdahl pathway discovered in a serpentinizing system.</title>
        <authorList>
            <person name="Merino N."/>
            <person name="Kawai M."/>
            <person name="Boyd E.S."/>
            <person name="Colman D.R."/>
            <person name="McGlynn S.E."/>
            <person name="Nealson K.H."/>
            <person name="Kurokawa K."/>
            <person name="Hongoh Y."/>
        </authorList>
    </citation>
    <scope>NUCLEOTIDE SEQUENCE [LARGE SCALE GENOMIC DNA]</scope>
    <source>
        <strain evidence="1 2">S33</strain>
    </source>
</reference>
<dbReference type="AlphaFoldDB" id="A0A6V8P8N4"/>
<dbReference type="Pfam" id="PF09551">
    <property type="entry name" value="Spore_II_R"/>
    <property type="match status" value="1"/>
</dbReference>
<evidence type="ECO:0000313" key="2">
    <source>
        <dbReference type="Proteomes" id="UP000591948"/>
    </source>
</evidence>
<feature type="non-terminal residue" evidence="1">
    <location>
        <position position="109"/>
    </location>
</feature>
<dbReference type="Proteomes" id="UP000591948">
    <property type="component" value="Unassembled WGS sequence"/>
</dbReference>